<sequence>MKILLLGWLNGKLRRTSTEPLKSFRIGNHCSCFSAQLHFDDDYLSSSKSSFGSRLVDKEDIFPGVETKGYEETCQETSSVISELYFNGFLAIGTLGSDPITSDPATPTFPMSLEKVGDEKAEVTKTDLKLINLELEKFLESEADQEEIYSDSLARSSYVSTITISGMQIEGPNNGKECGKGVICPLQGYLFGSSIELPETNTDELEKYKTSLGDMFRRTKFSQEISLENDGERKLLAKPAHKWAKYLMKKMMRKLHSASANYDLSFSGDGSTNLIPVKKKFSKVLKMLQRKIHPEKSADEKEQTKAHKGNMKTNKKSPVERYPRDVDWAKTSNGNREHWIKTDLDYLVLEL</sequence>
<accession>A0AAV8U1B8</accession>
<feature type="compositionally biased region" description="Basic and acidic residues" evidence="1">
    <location>
        <begin position="292"/>
        <end position="305"/>
    </location>
</feature>
<dbReference type="PANTHER" id="PTHR34959">
    <property type="entry name" value="PROTEIN LAZY 1"/>
    <property type="match status" value="1"/>
</dbReference>
<evidence type="ECO:0008006" key="4">
    <source>
        <dbReference type="Google" id="ProtNLM"/>
    </source>
</evidence>
<dbReference type="AlphaFoldDB" id="A0AAV8U1B8"/>
<dbReference type="EMBL" id="JAIWQS010000002">
    <property type="protein sequence ID" value="KAJ8771899.1"/>
    <property type="molecule type" value="Genomic_DNA"/>
</dbReference>
<dbReference type="InterPro" id="IPR038928">
    <property type="entry name" value="LAZY1"/>
</dbReference>
<gene>
    <name evidence="2" type="ORF">K2173_027076</name>
</gene>
<reference evidence="2 3" key="1">
    <citation type="submission" date="2021-09" db="EMBL/GenBank/DDBJ databases">
        <title>Genomic insights and catalytic innovation underlie evolution of tropane alkaloids biosynthesis.</title>
        <authorList>
            <person name="Wang Y.-J."/>
            <person name="Tian T."/>
            <person name="Huang J.-P."/>
            <person name="Huang S.-X."/>
        </authorList>
    </citation>
    <scope>NUCLEOTIDE SEQUENCE [LARGE SCALE GENOMIC DNA]</scope>
    <source>
        <strain evidence="2">KIB-2018</strain>
        <tissue evidence="2">Leaf</tissue>
    </source>
</reference>
<dbReference type="GO" id="GO:2000012">
    <property type="term" value="P:regulation of auxin polar transport"/>
    <property type="evidence" value="ECO:0007669"/>
    <property type="project" value="InterPro"/>
</dbReference>
<organism evidence="2 3">
    <name type="scientific">Erythroxylum novogranatense</name>
    <dbReference type="NCBI Taxonomy" id="1862640"/>
    <lineage>
        <taxon>Eukaryota</taxon>
        <taxon>Viridiplantae</taxon>
        <taxon>Streptophyta</taxon>
        <taxon>Embryophyta</taxon>
        <taxon>Tracheophyta</taxon>
        <taxon>Spermatophyta</taxon>
        <taxon>Magnoliopsida</taxon>
        <taxon>eudicotyledons</taxon>
        <taxon>Gunneridae</taxon>
        <taxon>Pentapetalae</taxon>
        <taxon>rosids</taxon>
        <taxon>fabids</taxon>
        <taxon>Malpighiales</taxon>
        <taxon>Erythroxylaceae</taxon>
        <taxon>Erythroxylum</taxon>
    </lineage>
</organism>
<feature type="compositionally biased region" description="Basic residues" evidence="1">
    <location>
        <begin position="306"/>
        <end position="315"/>
    </location>
</feature>
<evidence type="ECO:0000256" key="1">
    <source>
        <dbReference type="SAM" id="MobiDB-lite"/>
    </source>
</evidence>
<evidence type="ECO:0000313" key="2">
    <source>
        <dbReference type="EMBL" id="KAJ8771899.1"/>
    </source>
</evidence>
<dbReference type="Proteomes" id="UP001159364">
    <property type="component" value="Linkage Group LG02"/>
</dbReference>
<keyword evidence="3" id="KW-1185">Reference proteome</keyword>
<dbReference type="PANTHER" id="PTHR34959:SF4">
    <property type="entry name" value="PROTEIN LAZY 1"/>
    <property type="match status" value="1"/>
</dbReference>
<evidence type="ECO:0000313" key="3">
    <source>
        <dbReference type="Proteomes" id="UP001159364"/>
    </source>
</evidence>
<name>A0AAV8U1B8_9ROSI</name>
<feature type="region of interest" description="Disordered" evidence="1">
    <location>
        <begin position="292"/>
        <end position="322"/>
    </location>
</feature>
<proteinExistence type="predicted"/>
<comment type="caution">
    <text evidence="2">The sequence shown here is derived from an EMBL/GenBank/DDBJ whole genome shotgun (WGS) entry which is preliminary data.</text>
</comment>
<dbReference type="GO" id="GO:0009630">
    <property type="term" value="P:gravitropism"/>
    <property type="evidence" value="ECO:0007669"/>
    <property type="project" value="InterPro"/>
</dbReference>
<protein>
    <recommendedName>
        <fullName evidence="4">LAZY1</fullName>
    </recommendedName>
</protein>